<comment type="caution">
    <text evidence="2">The sequence shown here is derived from an EMBL/GenBank/DDBJ whole genome shotgun (WGS) entry which is preliminary data.</text>
</comment>
<keyword evidence="1" id="KW-0472">Membrane</keyword>
<dbReference type="EMBL" id="MGFS01000023">
    <property type="protein sequence ID" value="OGM11229.1"/>
    <property type="molecule type" value="Genomic_DNA"/>
</dbReference>
<name>A0A1F7X8Y8_9BACT</name>
<dbReference type="AlphaFoldDB" id="A0A1F7X8Y8"/>
<gene>
    <name evidence="2" type="ORF">A2Z22_00730</name>
</gene>
<sequence length="151" mass="17214">MDLTDIITAIATVALVIVTGFLVWATKQLVNITKNQDKPWLHFYFRLGDFKTIDRLYVKNIGKGAALEVEFTLKHGLIAYTQKLDALAPTQEFALPGDFDSSEIPPDNSKIYEIDKIMYKDINKNAINQPKIEPKIMNFATYTDYISRPKI</sequence>
<keyword evidence="1" id="KW-1133">Transmembrane helix</keyword>
<evidence type="ECO:0000313" key="2">
    <source>
        <dbReference type="EMBL" id="OGM11229.1"/>
    </source>
</evidence>
<feature type="transmembrane region" description="Helical" evidence="1">
    <location>
        <begin position="6"/>
        <end position="25"/>
    </location>
</feature>
<protein>
    <submittedName>
        <fullName evidence="2">Uncharacterized protein</fullName>
    </submittedName>
</protein>
<keyword evidence="1" id="KW-0812">Transmembrane</keyword>
<evidence type="ECO:0000313" key="3">
    <source>
        <dbReference type="Proteomes" id="UP000177053"/>
    </source>
</evidence>
<dbReference type="Proteomes" id="UP000177053">
    <property type="component" value="Unassembled WGS sequence"/>
</dbReference>
<accession>A0A1F7X8Y8</accession>
<proteinExistence type="predicted"/>
<evidence type="ECO:0000256" key="1">
    <source>
        <dbReference type="SAM" id="Phobius"/>
    </source>
</evidence>
<organism evidence="2 3">
    <name type="scientific">Candidatus Woesebacteria bacterium RBG_16_34_12</name>
    <dbReference type="NCBI Taxonomy" id="1802480"/>
    <lineage>
        <taxon>Bacteria</taxon>
        <taxon>Candidatus Woeseibacteriota</taxon>
    </lineage>
</organism>
<reference evidence="2 3" key="1">
    <citation type="journal article" date="2016" name="Nat. Commun.">
        <title>Thousands of microbial genomes shed light on interconnected biogeochemical processes in an aquifer system.</title>
        <authorList>
            <person name="Anantharaman K."/>
            <person name="Brown C.T."/>
            <person name="Hug L.A."/>
            <person name="Sharon I."/>
            <person name="Castelle C.J."/>
            <person name="Probst A.J."/>
            <person name="Thomas B.C."/>
            <person name="Singh A."/>
            <person name="Wilkins M.J."/>
            <person name="Karaoz U."/>
            <person name="Brodie E.L."/>
            <person name="Williams K.H."/>
            <person name="Hubbard S.S."/>
            <person name="Banfield J.F."/>
        </authorList>
    </citation>
    <scope>NUCLEOTIDE SEQUENCE [LARGE SCALE GENOMIC DNA]</scope>
</reference>